<sequence>MRFKAGEVGELPVRCGLPTLSLARVKGSLRHLFICMLWWFGLNGWGHASSSDNAWCMVAPPIFWAGLLRLGLGFKCEWI</sequence>
<comment type="caution">
    <text evidence="1">The sequence shown here is derived from an EMBL/GenBank/DDBJ whole genome shotgun (WGS) entry which is preliminary data.</text>
</comment>
<dbReference type="EMBL" id="JABFUD020000008">
    <property type="protein sequence ID" value="KAI5076156.1"/>
    <property type="molecule type" value="Genomic_DNA"/>
</dbReference>
<reference evidence="1" key="1">
    <citation type="submission" date="2021-01" db="EMBL/GenBank/DDBJ databases">
        <title>Adiantum capillus-veneris genome.</title>
        <authorList>
            <person name="Fang Y."/>
            <person name="Liao Q."/>
        </authorList>
    </citation>
    <scope>NUCLEOTIDE SEQUENCE</scope>
    <source>
        <strain evidence="1">H3</strain>
        <tissue evidence="1">Leaf</tissue>
    </source>
</reference>
<accession>A0A9D4UY13</accession>
<proteinExistence type="predicted"/>
<gene>
    <name evidence="1" type="ORF">GOP47_0008221</name>
</gene>
<keyword evidence="2" id="KW-1185">Reference proteome</keyword>
<dbReference type="Proteomes" id="UP000886520">
    <property type="component" value="Chromosome 8"/>
</dbReference>
<protein>
    <submittedName>
        <fullName evidence="1">Uncharacterized protein</fullName>
    </submittedName>
</protein>
<name>A0A9D4UY13_ADICA</name>
<dbReference type="AlphaFoldDB" id="A0A9D4UY13"/>
<evidence type="ECO:0000313" key="2">
    <source>
        <dbReference type="Proteomes" id="UP000886520"/>
    </source>
</evidence>
<organism evidence="1 2">
    <name type="scientific">Adiantum capillus-veneris</name>
    <name type="common">Maidenhair fern</name>
    <dbReference type="NCBI Taxonomy" id="13818"/>
    <lineage>
        <taxon>Eukaryota</taxon>
        <taxon>Viridiplantae</taxon>
        <taxon>Streptophyta</taxon>
        <taxon>Embryophyta</taxon>
        <taxon>Tracheophyta</taxon>
        <taxon>Polypodiopsida</taxon>
        <taxon>Polypodiidae</taxon>
        <taxon>Polypodiales</taxon>
        <taxon>Pteridineae</taxon>
        <taxon>Pteridaceae</taxon>
        <taxon>Vittarioideae</taxon>
        <taxon>Adiantum</taxon>
    </lineage>
</organism>
<evidence type="ECO:0000313" key="1">
    <source>
        <dbReference type="EMBL" id="KAI5076156.1"/>
    </source>
</evidence>